<proteinExistence type="predicted"/>
<protein>
    <submittedName>
        <fullName evidence="1">Conjugal transfer protein</fullName>
    </submittedName>
</protein>
<dbReference type="Pfam" id="PF12642">
    <property type="entry name" value="TpcC"/>
    <property type="match status" value="1"/>
</dbReference>
<dbReference type="AlphaFoldDB" id="A0A9Y2IPI1"/>
<dbReference type="EMBL" id="CP127294">
    <property type="protein sequence ID" value="WIX82920.1"/>
    <property type="molecule type" value="Genomic_DNA"/>
</dbReference>
<evidence type="ECO:0000313" key="2">
    <source>
        <dbReference type="Proteomes" id="UP001236014"/>
    </source>
</evidence>
<dbReference type="KEGG" id="acab:QRX50_20200"/>
<dbReference type="InterPro" id="IPR024735">
    <property type="entry name" value="TcpC"/>
</dbReference>
<gene>
    <name evidence="1" type="ORF">QRX50_20200</name>
</gene>
<dbReference type="Proteomes" id="UP001236014">
    <property type="component" value="Chromosome"/>
</dbReference>
<sequence length="322" mass="33644">MSRREGRAGLLKRLLPDAPVEPALPSATHRGGRILAWCVVVASPLVTLGGLIVLRPTPPVSSPSAHVETEQRDPRGWTEMYVRSWLAASRDDPAGLAAFYPDGMASQRDVGTQIPVDTAVVSVVSPAPGTWSVVVAVNLLTEQPDGSHPSKITCEQVSLVGGRDAYVATELPSPVACPGTLAPVELAYDQSADLTGPIGQSVGGFLTAYLVGQGQLDRYTSPGASLAPVVPAPYMSVQLQQLRTHEDFEPGQAARPLDGTQTHVLTRALGYDATGQNTAVDYALTLTARAGRWEVSSVDASPLLVTPSVASPVPSSVTRGGS</sequence>
<name>A0A9Y2IPI1_9PSEU</name>
<accession>A0A9Y2IPI1</accession>
<evidence type="ECO:0000313" key="1">
    <source>
        <dbReference type="EMBL" id="WIX82920.1"/>
    </source>
</evidence>
<reference evidence="1 2" key="1">
    <citation type="submission" date="2023-06" db="EMBL/GenBank/DDBJ databases">
        <authorList>
            <person name="Oyuntsetseg B."/>
            <person name="Kim S.B."/>
        </authorList>
    </citation>
    <scope>NUCLEOTIDE SEQUENCE [LARGE SCALE GENOMIC DNA]</scope>
    <source>
        <strain evidence="1 2">2-15</strain>
    </source>
</reference>
<organism evidence="1 2">
    <name type="scientific">Amycolatopsis carbonis</name>
    <dbReference type="NCBI Taxonomy" id="715471"/>
    <lineage>
        <taxon>Bacteria</taxon>
        <taxon>Bacillati</taxon>
        <taxon>Actinomycetota</taxon>
        <taxon>Actinomycetes</taxon>
        <taxon>Pseudonocardiales</taxon>
        <taxon>Pseudonocardiaceae</taxon>
        <taxon>Amycolatopsis</taxon>
    </lineage>
</organism>
<dbReference type="RefSeq" id="WP_285973483.1">
    <property type="nucleotide sequence ID" value="NZ_CP127294.1"/>
</dbReference>
<keyword evidence="2" id="KW-1185">Reference proteome</keyword>